<dbReference type="Gene3D" id="1.10.287.1490">
    <property type="match status" value="1"/>
</dbReference>
<accession>X1AQ89</accession>
<dbReference type="AlphaFoldDB" id="X1AQ89"/>
<feature type="non-terminal residue" evidence="2">
    <location>
        <position position="183"/>
    </location>
</feature>
<dbReference type="EMBL" id="BART01007703">
    <property type="protein sequence ID" value="GAG62051.1"/>
    <property type="molecule type" value="Genomic_DNA"/>
</dbReference>
<protein>
    <submittedName>
        <fullName evidence="2">Uncharacterized protein</fullName>
    </submittedName>
</protein>
<sequence>MVDKKTAAIAALCVITILCARAQESNRLKGELLELEDDYENLARVRTSLEEGYIELRTEKEDLESEHSTLETDYFTLQREYESLTEEIDAYLDSYRTLTEDYESLTEELDTYLDSYRILKQDYDELNALFEAGEAIAESSEWITEDERLKVTSKLIPDMWDSYLSGYTVRVTIENIGDEPMDT</sequence>
<gene>
    <name evidence="2" type="ORF">S01H4_17481</name>
</gene>
<feature type="coiled-coil region" evidence="1">
    <location>
        <begin position="25"/>
        <end position="122"/>
    </location>
</feature>
<evidence type="ECO:0000256" key="1">
    <source>
        <dbReference type="SAM" id="Coils"/>
    </source>
</evidence>
<name>X1AQ89_9ZZZZ</name>
<organism evidence="2">
    <name type="scientific">marine sediment metagenome</name>
    <dbReference type="NCBI Taxonomy" id="412755"/>
    <lineage>
        <taxon>unclassified sequences</taxon>
        <taxon>metagenomes</taxon>
        <taxon>ecological metagenomes</taxon>
    </lineage>
</organism>
<comment type="caution">
    <text evidence="2">The sequence shown here is derived from an EMBL/GenBank/DDBJ whole genome shotgun (WGS) entry which is preliminary data.</text>
</comment>
<keyword evidence="1" id="KW-0175">Coiled coil</keyword>
<evidence type="ECO:0000313" key="2">
    <source>
        <dbReference type="EMBL" id="GAG62051.1"/>
    </source>
</evidence>
<proteinExistence type="predicted"/>
<reference evidence="2" key="1">
    <citation type="journal article" date="2014" name="Front. Microbiol.">
        <title>High frequency of phylogenetically diverse reductive dehalogenase-homologous genes in deep subseafloor sedimentary metagenomes.</title>
        <authorList>
            <person name="Kawai M."/>
            <person name="Futagami T."/>
            <person name="Toyoda A."/>
            <person name="Takaki Y."/>
            <person name="Nishi S."/>
            <person name="Hori S."/>
            <person name="Arai W."/>
            <person name="Tsubouchi T."/>
            <person name="Morono Y."/>
            <person name="Uchiyama I."/>
            <person name="Ito T."/>
            <person name="Fujiyama A."/>
            <person name="Inagaki F."/>
            <person name="Takami H."/>
        </authorList>
    </citation>
    <scope>NUCLEOTIDE SEQUENCE</scope>
    <source>
        <strain evidence="2">Expedition CK06-06</strain>
    </source>
</reference>